<evidence type="ECO:0000313" key="3">
    <source>
        <dbReference type="Proteomes" id="UP000287651"/>
    </source>
</evidence>
<gene>
    <name evidence="2" type="ORF">B296_00059073</name>
</gene>
<feature type="region of interest" description="Disordered" evidence="1">
    <location>
        <begin position="104"/>
        <end position="125"/>
    </location>
</feature>
<name>A0A426X6Z3_ENSVE</name>
<accession>A0A426X6Z3</accession>
<reference evidence="2 3" key="1">
    <citation type="journal article" date="2014" name="Agronomy (Basel)">
        <title>A Draft Genome Sequence for Ensete ventricosum, the Drought-Tolerant Tree Against Hunger.</title>
        <authorList>
            <person name="Harrison J."/>
            <person name="Moore K.A."/>
            <person name="Paszkiewicz K."/>
            <person name="Jones T."/>
            <person name="Grant M."/>
            <person name="Ambacheew D."/>
            <person name="Muzemil S."/>
            <person name="Studholme D.J."/>
        </authorList>
    </citation>
    <scope>NUCLEOTIDE SEQUENCE [LARGE SCALE GENOMIC DNA]</scope>
</reference>
<evidence type="ECO:0000256" key="1">
    <source>
        <dbReference type="SAM" id="MobiDB-lite"/>
    </source>
</evidence>
<dbReference type="AlphaFoldDB" id="A0A426X6Z3"/>
<sequence>TLPLQYLNPPSSRNPQSQAFSLVFSLRFFWRRDFFVAAAEEASDGPPAPVRGVTTPPSPPATATGLLLRRSISPSPAARYHNAQPPAPPAVAPVTTLDIMHVSPTATSKKPPRPHRSFVSVESPARTDRQLVSSELAALVERAKEEFQSCGDVGAAVSVSSGGGCRSPVFVRGRFYELYSARRNERLKRKKGEMSEKSVAEDPGMAVELARRRRVPKKAEAGVRKSMPADFSVGRATSSSLRSSVKKRPYSAAAAAGVAEWSAGGGRIVNARSVRRL</sequence>
<organism evidence="2 3">
    <name type="scientific">Ensete ventricosum</name>
    <name type="common">Abyssinian banana</name>
    <name type="synonym">Musa ensete</name>
    <dbReference type="NCBI Taxonomy" id="4639"/>
    <lineage>
        <taxon>Eukaryota</taxon>
        <taxon>Viridiplantae</taxon>
        <taxon>Streptophyta</taxon>
        <taxon>Embryophyta</taxon>
        <taxon>Tracheophyta</taxon>
        <taxon>Spermatophyta</taxon>
        <taxon>Magnoliopsida</taxon>
        <taxon>Liliopsida</taxon>
        <taxon>Zingiberales</taxon>
        <taxon>Musaceae</taxon>
        <taxon>Ensete</taxon>
    </lineage>
</organism>
<dbReference type="PANTHER" id="PTHR37259">
    <property type="entry name" value="OS07G0474300 PROTEIN"/>
    <property type="match status" value="1"/>
</dbReference>
<dbReference type="Proteomes" id="UP000287651">
    <property type="component" value="Unassembled WGS sequence"/>
</dbReference>
<dbReference type="PANTHER" id="PTHR37259:SF2">
    <property type="entry name" value="OS07G0474300 PROTEIN"/>
    <property type="match status" value="1"/>
</dbReference>
<protein>
    <submittedName>
        <fullName evidence="2">Uncharacterized protein</fullName>
    </submittedName>
</protein>
<comment type="caution">
    <text evidence="2">The sequence shown here is derived from an EMBL/GenBank/DDBJ whole genome shotgun (WGS) entry which is preliminary data.</text>
</comment>
<evidence type="ECO:0000313" key="2">
    <source>
        <dbReference type="EMBL" id="RRT35239.1"/>
    </source>
</evidence>
<proteinExistence type="predicted"/>
<feature type="region of interest" description="Disordered" evidence="1">
    <location>
        <begin position="42"/>
        <end position="62"/>
    </location>
</feature>
<feature type="non-terminal residue" evidence="2">
    <location>
        <position position="1"/>
    </location>
</feature>
<dbReference type="EMBL" id="AMZH03025331">
    <property type="protein sequence ID" value="RRT35239.1"/>
    <property type="molecule type" value="Genomic_DNA"/>
</dbReference>